<dbReference type="Proteomes" id="UP000248889">
    <property type="component" value="Unassembled WGS sequence"/>
</dbReference>
<sequence>MTAVAPARPGAAVSPDPSAGPRTLGVLAFSGVAATLVQTSIVPLLPSLPRLTGASATDVGWLVTATLLAGAVATPLLGRAGDLYGRHRMMVLSLALLTLGSLACPLTSTLGLLIAARAVQGAGAGVIPLAISLLRSRMPRERVGSGVALMSSTVGIGAALGLPLAALLVQRFDWHWMFWATAVVSAAALAGVAWLVPADEPPAGRRDTRFDWLGALGLSAGLTALLLAVSQGTAWGWGSARLLGCAVAAVALLLFWGRRQLRTGRPLVDLRLTARRGVLLPHLAALLAGFSFYANSLVTVQLVQEPRGTGFGLGLSVAAAGLCLLPSGLVMVAFAPVSARFSRARGPRATLAAGSAVITLGYLVRIADSRALWAVLVGSAVVSVGTALVYSALPLLVMAAVPAADTAAANGINVLMRTVGQALCSAAVAQALGSGTLRGYQIAFALAGAVALITCAGSTLLRGKDGPA</sequence>
<evidence type="ECO:0000256" key="6">
    <source>
        <dbReference type="ARBA" id="ARBA00023136"/>
    </source>
</evidence>
<keyword evidence="6 8" id="KW-0472">Membrane</keyword>
<feature type="transmembrane region" description="Helical" evidence="8">
    <location>
        <begin position="314"/>
        <end position="337"/>
    </location>
</feature>
<dbReference type="EMBL" id="QKYN01000008">
    <property type="protein sequence ID" value="RAG87363.1"/>
    <property type="molecule type" value="Genomic_DNA"/>
</dbReference>
<dbReference type="Pfam" id="PF07690">
    <property type="entry name" value="MFS_1"/>
    <property type="match status" value="1"/>
</dbReference>
<organism evidence="10 11">
    <name type="scientific">Streptacidiphilus pinicola</name>
    <dbReference type="NCBI Taxonomy" id="2219663"/>
    <lineage>
        <taxon>Bacteria</taxon>
        <taxon>Bacillati</taxon>
        <taxon>Actinomycetota</taxon>
        <taxon>Actinomycetes</taxon>
        <taxon>Kitasatosporales</taxon>
        <taxon>Streptomycetaceae</taxon>
        <taxon>Streptacidiphilus</taxon>
    </lineage>
</organism>
<dbReference type="InterPro" id="IPR036259">
    <property type="entry name" value="MFS_trans_sf"/>
</dbReference>
<dbReference type="RefSeq" id="WP_111498975.1">
    <property type="nucleotide sequence ID" value="NZ_QKYN01000008.1"/>
</dbReference>
<feature type="transmembrane region" description="Helical" evidence="8">
    <location>
        <begin position="176"/>
        <end position="198"/>
    </location>
</feature>
<evidence type="ECO:0000256" key="2">
    <source>
        <dbReference type="ARBA" id="ARBA00022448"/>
    </source>
</evidence>
<keyword evidence="7" id="KW-0046">Antibiotic resistance</keyword>
<dbReference type="InterPro" id="IPR011701">
    <property type="entry name" value="MFS"/>
</dbReference>
<feature type="transmembrane region" description="Helical" evidence="8">
    <location>
        <begin position="210"/>
        <end position="229"/>
    </location>
</feature>
<gene>
    <name evidence="10" type="ORF">DN069_02270</name>
</gene>
<feature type="transmembrane region" description="Helical" evidence="8">
    <location>
        <begin position="146"/>
        <end position="170"/>
    </location>
</feature>
<feature type="transmembrane region" description="Helical" evidence="8">
    <location>
        <begin position="89"/>
        <end position="108"/>
    </location>
</feature>
<evidence type="ECO:0000256" key="7">
    <source>
        <dbReference type="ARBA" id="ARBA00023251"/>
    </source>
</evidence>
<feature type="transmembrane region" description="Helical" evidence="8">
    <location>
        <begin position="373"/>
        <end position="402"/>
    </location>
</feature>
<feature type="transmembrane region" description="Helical" evidence="8">
    <location>
        <begin position="24"/>
        <end position="47"/>
    </location>
</feature>
<comment type="subcellular location">
    <subcellularLocation>
        <location evidence="1">Cell membrane</location>
        <topology evidence="1">Multi-pass membrane protein</topology>
    </subcellularLocation>
</comment>
<protein>
    <submittedName>
        <fullName evidence="10">MFS transporter</fullName>
    </submittedName>
</protein>
<keyword evidence="11" id="KW-1185">Reference proteome</keyword>
<reference evidence="10 11" key="1">
    <citation type="submission" date="2018-06" db="EMBL/GenBank/DDBJ databases">
        <title>Streptacidiphilus pinicola sp. nov., isolated from pine grove soil.</title>
        <authorList>
            <person name="Roh S.G."/>
            <person name="Park S."/>
            <person name="Kim M.-K."/>
            <person name="Yun B.-R."/>
            <person name="Park J."/>
            <person name="Kim M.J."/>
            <person name="Kim Y.S."/>
            <person name="Kim S.B."/>
        </authorList>
    </citation>
    <scope>NUCLEOTIDE SEQUENCE [LARGE SCALE GENOMIC DNA]</scope>
    <source>
        <strain evidence="10 11">MMS16-CNU450</strain>
    </source>
</reference>
<dbReference type="GO" id="GO:0022857">
    <property type="term" value="F:transmembrane transporter activity"/>
    <property type="evidence" value="ECO:0007669"/>
    <property type="project" value="InterPro"/>
</dbReference>
<dbReference type="Gene3D" id="1.20.1720.10">
    <property type="entry name" value="Multidrug resistance protein D"/>
    <property type="match status" value="1"/>
</dbReference>
<dbReference type="AlphaFoldDB" id="A0A2X0IUR2"/>
<evidence type="ECO:0000256" key="4">
    <source>
        <dbReference type="ARBA" id="ARBA00022692"/>
    </source>
</evidence>
<keyword evidence="3" id="KW-1003">Cell membrane</keyword>
<feature type="transmembrane region" description="Helical" evidence="8">
    <location>
        <begin position="439"/>
        <end position="461"/>
    </location>
</feature>
<keyword evidence="2" id="KW-0813">Transport</keyword>
<dbReference type="OrthoDB" id="4484751at2"/>
<evidence type="ECO:0000313" key="10">
    <source>
        <dbReference type="EMBL" id="RAG87363.1"/>
    </source>
</evidence>
<evidence type="ECO:0000259" key="9">
    <source>
        <dbReference type="PROSITE" id="PS50850"/>
    </source>
</evidence>
<dbReference type="Gene3D" id="1.20.1250.20">
    <property type="entry name" value="MFS general substrate transporter like domains"/>
    <property type="match status" value="1"/>
</dbReference>
<feature type="domain" description="Major facilitator superfamily (MFS) profile" evidence="9">
    <location>
        <begin position="23"/>
        <end position="466"/>
    </location>
</feature>
<dbReference type="SUPFAM" id="SSF103473">
    <property type="entry name" value="MFS general substrate transporter"/>
    <property type="match status" value="2"/>
</dbReference>
<keyword evidence="5 8" id="KW-1133">Transmembrane helix</keyword>
<accession>A0A2X0IUR2</accession>
<keyword evidence="4 8" id="KW-0812">Transmembrane</keyword>
<dbReference type="PROSITE" id="PS50850">
    <property type="entry name" value="MFS"/>
    <property type="match status" value="1"/>
</dbReference>
<dbReference type="GO" id="GO:0046677">
    <property type="term" value="P:response to antibiotic"/>
    <property type="evidence" value="ECO:0007669"/>
    <property type="project" value="UniProtKB-KW"/>
</dbReference>
<proteinExistence type="predicted"/>
<evidence type="ECO:0000313" key="11">
    <source>
        <dbReference type="Proteomes" id="UP000248889"/>
    </source>
</evidence>
<evidence type="ECO:0000256" key="1">
    <source>
        <dbReference type="ARBA" id="ARBA00004651"/>
    </source>
</evidence>
<dbReference type="PANTHER" id="PTHR42718:SF46">
    <property type="entry name" value="BLR6921 PROTEIN"/>
    <property type="match status" value="1"/>
</dbReference>
<dbReference type="PANTHER" id="PTHR42718">
    <property type="entry name" value="MAJOR FACILITATOR SUPERFAMILY MULTIDRUG TRANSPORTER MFSC"/>
    <property type="match status" value="1"/>
</dbReference>
<feature type="transmembrane region" description="Helical" evidence="8">
    <location>
        <begin position="59"/>
        <end position="77"/>
    </location>
</feature>
<evidence type="ECO:0000256" key="8">
    <source>
        <dbReference type="SAM" id="Phobius"/>
    </source>
</evidence>
<dbReference type="InterPro" id="IPR020846">
    <property type="entry name" value="MFS_dom"/>
</dbReference>
<dbReference type="GO" id="GO:0005886">
    <property type="term" value="C:plasma membrane"/>
    <property type="evidence" value="ECO:0007669"/>
    <property type="project" value="UniProtKB-SubCell"/>
</dbReference>
<feature type="transmembrane region" description="Helical" evidence="8">
    <location>
        <begin position="235"/>
        <end position="256"/>
    </location>
</feature>
<comment type="caution">
    <text evidence="10">The sequence shown here is derived from an EMBL/GenBank/DDBJ whole genome shotgun (WGS) entry which is preliminary data.</text>
</comment>
<feature type="transmembrane region" description="Helical" evidence="8">
    <location>
        <begin position="277"/>
        <end position="294"/>
    </location>
</feature>
<name>A0A2X0IUR2_9ACTN</name>
<evidence type="ECO:0000256" key="5">
    <source>
        <dbReference type="ARBA" id="ARBA00022989"/>
    </source>
</evidence>
<evidence type="ECO:0000256" key="3">
    <source>
        <dbReference type="ARBA" id="ARBA00022475"/>
    </source>
</evidence>